<evidence type="ECO:0000256" key="1">
    <source>
        <dbReference type="ARBA" id="ARBA00010641"/>
    </source>
</evidence>
<sequence length="195" mass="21739">MTSHGQDMPAQSGLQQLSLAMRPELRRFLRARGCSEADAEDLLQELFIKIATTTTGPIRTPKAYLFQILNNMAHTRRRTEMRRQARDAEWIGERRFGDDADAAPDPETALAGRDELERVEAQLADLPERTAFVFRQYRVEGHSQKAIALELGISLSAVEKHLQRAYKAVLVIRNRQEQGGLAPASSKGGIGDAVD</sequence>
<evidence type="ECO:0000259" key="5">
    <source>
        <dbReference type="Pfam" id="PF04542"/>
    </source>
</evidence>
<dbReference type="PANTHER" id="PTHR43133">
    <property type="entry name" value="RNA POLYMERASE ECF-TYPE SIGMA FACTO"/>
    <property type="match status" value="1"/>
</dbReference>
<keyword evidence="8" id="KW-1185">Reference proteome</keyword>
<dbReference type="InterPro" id="IPR013249">
    <property type="entry name" value="RNA_pol_sigma70_r4_t2"/>
</dbReference>
<dbReference type="InterPro" id="IPR007627">
    <property type="entry name" value="RNA_pol_sigma70_r2"/>
</dbReference>
<organism evidence="7 8">
    <name type="scientific">Novosphingobium fluoreni</name>
    <dbReference type="NCBI Taxonomy" id="1391222"/>
    <lineage>
        <taxon>Bacteria</taxon>
        <taxon>Pseudomonadati</taxon>
        <taxon>Pseudomonadota</taxon>
        <taxon>Alphaproteobacteria</taxon>
        <taxon>Sphingomonadales</taxon>
        <taxon>Sphingomonadaceae</taxon>
        <taxon>Novosphingobium</taxon>
    </lineage>
</organism>
<comment type="caution">
    <text evidence="7">The sequence shown here is derived from an EMBL/GenBank/DDBJ whole genome shotgun (WGS) entry which is preliminary data.</text>
</comment>
<evidence type="ECO:0000256" key="3">
    <source>
        <dbReference type="ARBA" id="ARBA00023082"/>
    </source>
</evidence>
<dbReference type="Gene3D" id="1.10.1740.10">
    <property type="match status" value="1"/>
</dbReference>
<keyword evidence="4" id="KW-0804">Transcription</keyword>
<dbReference type="EMBL" id="JACIDY010000002">
    <property type="protein sequence ID" value="MBB3939604.1"/>
    <property type="molecule type" value="Genomic_DNA"/>
</dbReference>
<dbReference type="SUPFAM" id="SSF88659">
    <property type="entry name" value="Sigma3 and sigma4 domains of RNA polymerase sigma factors"/>
    <property type="match status" value="1"/>
</dbReference>
<evidence type="ECO:0000313" key="7">
    <source>
        <dbReference type="EMBL" id="MBB3939604.1"/>
    </source>
</evidence>
<comment type="similarity">
    <text evidence="1">Belongs to the sigma-70 factor family. ECF subfamily.</text>
</comment>
<dbReference type="Proteomes" id="UP000561459">
    <property type="component" value="Unassembled WGS sequence"/>
</dbReference>
<dbReference type="RefSeq" id="WP_183616307.1">
    <property type="nucleotide sequence ID" value="NZ_JACIDY010000002.1"/>
</dbReference>
<evidence type="ECO:0000256" key="4">
    <source>
        <dbReference type="ARBA" id="ARBA00023163"/>
    </source>
</evidence>
<dbReference type="InterPro" id="IPR013325">
    <property type="entry name" value="RNA_pol_sigma_r2"/>
</dbReference>
<dbReference type="SUPFAM" id="SSF88946">
    <property type="entry name" value="Sigma2 domain of RNA polymerase sigma factors"/>
    <property type="match status" value="1"/>
</dbReference>
<dbReference type="InterPro" id="IPR039425">
    <property type="entry name" value="RNA_pol_sigma-70-like"/>
</dbReference>
<gene>
    <name evidence="7" type="ORF">GGR39_001244</name>
</gene>
<protein>
    <submittedName>
        <fullName evidence="7">RNA polymerase sigma-70 factor (ECF subfamily)</fullName>
    </submittedName>
</protein>
<accession>A0A7W6BX56</accession>
<dbReference type="Pfam" id="PF04542">
    <property type="entry name" value="Sigma70_r2"/>
    <property type="match status" value="1"/>
</dbReference>
<evidence type="ECO:0000259" key="6">
    <source>
        <dbReference type="Pfam" id="PF08281"/>
    </source>
</evidence>
<name>A0A7W6BX56_9SPHN</name>
<dbReference type="GO" id="GO:0003677">
    <property type="term" value="F:DNA binding"/>
    <property type="evidence" value="ECO:0007669"/>
    <property type="project" value="InterPro"/>
</dbReference>
<dbReference type="NCBIfam" id="TIGR02937">
    <property type="entry name" value="sigma70-ECF"/>
    <property type="match status" value="1"/>
</dbReference>
<dbReference type="AlphaFoldDB" id="A0A7W6BX56"/>
<evidence type="ECO:0000313" key="8">
    <source>
        <dbReference type="Proteomes" id="UP000561459"/>
    </source>
</evidence>
<dbReference type="PANTHER" id="PTHR43133:SF63">
    <property type="entry name" value="RNA POLYMERASE SIGMA FACTOR FECI-RELATED"/>
    <property type="match status" value="1"/>
</dbReference>
<dbReference type="InterPro" id="IPR014284">
    <property type="entry name" value="RNA_pol_sigma-70_dom"/>
</dbReference>
<dbReference type="InterPro" id="IPR036388">
    <property type="entry name" value="WH-like_DNA-bd_sf"/>
</dbReference>
<feature type="domain" description="RNA polymerase sigma-70 region 2" evidence="5">
    <location>
        <begin position="21"/>
        <end position="82"/>
    </location>
</feature>
<keyword evidence="3" id="KW-0731">Sigma factor</keyword>
<dbReference type="InterPro" id="IPR013324">
    <property type="entry name" value="RNA_pol_sigma_r3/r4-like"/>
</dbReference>
<dbReference type="Pfam" id="PF08281">
    <property type="entry name" value="Sigma70_r4_2"/>
    <property type="match status" value="1"/>
</dbReference>
<feature type="domain" description="RNA polymerase sigma factor 70 region 4 type 2" evidence="6">
    <location>
        <begin position="117"/>
        <end position="168"/>
    </location>
</feature>
<dbReference type="GO" id="GO:0006352">
    <property type="term" value="P:DNA-templated transcription initiation"/>
    <property type="evidence" value="ECO:0007669"/>
    <property type="project" value="InterPro"/>
</dbReference>
<reference evidence="7 8" key="1">
    <citation type="submission" date="2020-08" db="EMBL/GenBank/DDBJ databases">
        <title>Genomic Encyclopedia of Type Strains, Phase IV (KMG-IV): sequencing the most valuable type-strain genomes for metagenomic binning, comparative biology and taxonomic classification.</title>
        <authorList>
            <person name="Goeker M."/>
        </authorList>
    </citation>
    <scope>NUCLEOTIDE SEQUENCE [LARGE SCALE GENOMIC DNA]</scope>
    <source>
        <strain evidence="7 8">DSM 27568</strain>
    </source>
</reference>
<proteinExistence type="inferred from homology"/>
<dbReference type="GO" id="GO:0016987">
    <property type="term" value="F:sigma factor activity"/>
    <property type="evidence" value="ECO:0007669"/>
    <property type="project" value="UniProtKB-KW"/>
</dbReference>
<dbReference type="Gene3D" id="1.10.10.10">
    <property type="entry name" value="Winged helix-like DNA-binding domain superfamily/Winged helix DNA-binding domain"/>
    <property type="match status" value="1"/>
</dbReference>
<evidence type="ECO:0000256" key="2">
    <source>
        <dbReference type="ARBA" id="ARBA00023015"/>
    </source>
</evidence>
<keyword evidence="2" id="KW-0805">Transcription regulation</keyword>